<organism evidence="1 2">
    <name type="scientific">Fusarium kuroshium</name>
    <dbReference type="NCBI Taxonomy" id="2010991"/>
    <lineage>
        <taxon>Eukaryota</taxon>
        <taxon>Fungi</taxon>
        <taxon>Dikarya</taxon>
        <taxon>Ascomycota</taxon>
        <taxon>Pezizomycotina</taxon>
        <taxon>Sordariomycetes</taxon>
        <taxon>Hypocreomycetidae</taxon>
        <taxon>Hypocreales</taxon>
        <taxon>Nectriaceae</taxon>
        <taxon>Fusarium</taxon>
        <taxon>Fusarium solani species complex</taxon>
    </lineage>
</organism>
<dbReference type="Proteomes" id="UP000277212">
    <property type="component" value="Unassembled WGS sequence"/>
</dbReference>
<protein>
    <recommendedName>
        <fullName evidence="3">ABM domain-containing protein</fullName>
    </recommendedName>
</protein>
<dbReference type="PANTHER" id="PTHR40624">
    <property type="entry name" value="BIOSYNTHESIS MONOOXYGENASE, PUTATIVE (AFU_ORTHOLOGUE AFUA_1G12025)-RELATED"/>
    <property type="match status" value="1"/>
</dbReference>
<keyword evidence="2" id="KW-1185">Reference proteome</keyword>
<evidence type="ECO:0008006" key="3">
    <source>
        <dbReference type="Google" id="ProtNLM"/>
    </source>
</evidence>
<dbReference type="SUPFAM" id="SSF54909">
    <property type="entry name" value="Dimeric alpha+beta barrel"/>
    <property type="match status" value="2"/>
</dbReference>
<dbReference type="PANTHER" id="PTHR40624:SF1">
    <property type="entry name" value="BIOSYNTHESIS MONOOXYGENASE, PUTATIVE (AFU_ORTHOLOGUE AFUA_1G12025)-RELATED"/>
    <property type="match status" value="1"/>
</dbReference>
<accession>A0A3M2SNL5</accession>
<evidence type="ECO:0000313" key="2">
    <source>
        <dbReference type="Proteomes" id="UP000277212"/>
    </source>
</evidence>
<gene>
    <name evidence="1" type="ORF">CDV36_001145</name>
</gene>
<name>A0A3M2SNL5_9HYPO</name>
<dbReference type="Gene3D" id="3.30.70.100">
    <property type="match status" value="2"/>
</dbReference>
<dbReference type="InterPro" id="IPR011008">
    <property type="entry name" value="Dimeric_a/b-barrel"/>
</dbReference>
<proteinExistence type="predicted"/>
<evidence type="ECO:0000313" key="1">
    <source>
        <dbReference type="EMBL" id="RMJ19154.1"/>
    </source>
</evidence>
<dbReference type="EMBL" id="NKUJ01000011">
    <property type="protein sequence ID" value="RMJ19154.1"/>
    <property type="molecule type" value="Genomic_DNA"/>
</dbReference>
<comment type="caution">
    <text evidence="1">The sequence shown here is derived from an EMBL/GenBank/DDBJ whole genome shotgun (WGS) entry which is preliminary data.</text>
</comment>
<dbReference type="STRING" id="2010991.A0A3M2SNL5"/>
<dbReference type="OrthoDB" id="5085162at2759"/>
<sequence>MPDLAKLSPVILAYLRPFPGHCDDVKREFAALAKSVWENEDKTRCYYWLYPEDKKDEMRVIEIYNGPEGMEIHATGDLTFDTFQRSHQYGIRVDMEGLQRRKQGLPEIPPKPGVEIRGLDIDYLQPVQSIPSFLGPPELNEAQVVLISIITIKEGKRAHVSASLNKLAQHSKQSLGQTFWVNEDTQGSNKFWVIQRFASDSDLDKFGNDGTVRELQAELSQLTEKTEIEKCRWANQGFFQKLYGA</sequence>
<dbReference type="AlphaFoldDB" id="A0A3M2SNL5"/>
<reference evidence="1 2" key="1">
    <citation type="submission" date="2017-06" db="EMBL/GenBank/DDBJ databases">
        <title>Comparative genomic analysis of Ambrosia Fusariam Clade fungi.</title>
        <authorList>
            <person name="Stajich J.E."/>
            <person name="Carrillo J."/>
            <person name="Kijimoto T."/>
            <person name="Eskalen A."/>
            <person name="O'Donnell K."/>
            <person name="Kasson M."/>
        </authorList>
    </citation>
    <scope>NUCLEOTIDE SEQUENCE [LARGE SCALE GENOMIC DNA]</scope>
    <source>
        <strain evidence="1">UCR3666</strain>
    </source>
</reference>